<comment type="cofactor">
    <cofactor evidence="1">
        <name>Mg(2+)</name>
        <dbReference type="ChEBI" id="CHEBI:18420"/>
    </cofactor>
</comment>
<evidence type="ECO:0000256" key="5">
    <source>
        <dbReference type="ARBA" id="ARBA00012596"/>
    </source>
</evidence>
<dbReference type="InterPro" id="IPR036424">
    <property type="entry name" value="UPP_synth-like_sf"/>
</dbReference>
<keyword evidence="7" id="KW-0812">Transmembrane</keyword>
<dbReference type="AlphaFoldDB" id="A0A4D9F9Z1"/>
<comment type="caution">
    <text evidence="13">The sequence shown here is derived from an EMBL/GenBank/DDBJ whole genome shotgun (WGS) entry which is preliminary data.</text>
</comment>
<dbReference type="STRING" id="55544.A0A4D9F9Z1"/>
<dbReference type="GO" id="GO:0045547">
    <property type="term" value="F:ditrans,polycis-polyprenyl diphosphate synthase [(2E,6E)-farnesyl diphosphate specific] activity"/>
    <property type="evidence" value="ECO:0007669"/>
    <property type="project" value="UniProtKB-EC"/>
</dbReference>
<evidence type="ECO:0000256" key="9">
    <source>
        <dbReference type="ARBA" id="ARBA00022842"/>
    </source>
</evidence>
<comment type="similarity">
    <text evidence="4">Belongs to the UPP synthase family.</text>
</comment>
<comment type="catalytic activity">
    <reaction evidence="12">
        <text>n isopentenyl diphosphate + (2E,6E)-farnesyl diphosphate = a di-trans,poly-cis-polyprenyl diphosphate + n diphosphate</text>
        <dbReference type="Rhea" id="RHEA:53008"/>
        <dbReference type="Rhea" id="RHEA-COMP:19494"/>
        <dbReference type="ChEBI" id="CHEBI:33019"/>
        <dbReference type="ChEBI" id="CHEBI:128769"/>
        <dbReference type="ChEBI" id="CHEBI:136960"/>
        <dbReference type="ChEBI" id="CHEBI:175763"/>
        <dbReference type="EC" id="2.5.1.87"/>
    </reaction>
</comment>
<evidence type="ECO:0000256" key="2">
    <source>
        <dbReference type="ARBA" id="ARBA00004586"/>
    </source>
</evidence>
<reference evidence="13 14" key="1">
    <citation type="submission" date="2019-04" db="EMBL/GenBank/DDBJ databases">
        <title>Draft genome of the big-headed turtle Platysternon megacephalum.</title>
        <authorList>
            <person name="Gong S."/>
        </authorList>
    </citation>
    <scope>NUCLEOTIDE SEQUENCE [LARGE SCALE GENOMIC DNA]</scope>
    <source>
        <strain evidence="13">DO16091913</strain>
        <tissue evidence="13">Muscle</tissue>
    </source>
</reference>
<keyword evidence="6" id="KW-0808">Transferase</keyword>
<evidence type="ECO:0000256" key="7">
    <source>
        <dbReference type="ARBA" id="ARBA00022692"/>
    </source>
</evidence>
<gene>
    <name evidence="13" type="ORF">DR999_PMT02149</name>
</gene>
<dbReference type="GO" id="GO:1904423">
    <property type="term" value="C:dehydrodolichyl diphosphate synthase complex"/>
    <property type="evidence" value="ECO:0007669"/>
    <property type="project" value="InterPro"/>
</dbReference>
<reference evidence="13 14" key="2">
    <citation type="submission" date="2019-04" db="EMBL/GenBank/DDBJ databases">
        <title>The genome sequence of big-headed turtle.</title>
        <authorList>
            <person name="Gong S."/>
        </authorList>
    </citation>
    <scope>NUCLEOTIDE SEQUENCE [LARGE SCALE GENOMIC DNA]</scope>
    <source>
        <strain evidence="13">DO16091913</strain>
        <tissue evidence="13">Muscle</tissue>
    </source>
</reference>
<dbReference type="InterPro" id="IPR038887">
    <property type="entry name" value="Nus1/NgBR"/>
</dbReference>
<evidence type="ECO:0000256" key="12">
    <source>
        <dbReference type="ARBA" id="ARBA00047353"/>
    </source>
</evidence>
<dbReference type="OrthoDB" id="19639at2759"/>
<dbReference type="PANTHER" id="PTHR21528:SF0">
    <property type="entry name" value="DEHYDRODOLICHYL DIPHOSPHATE SYNTHASE COMPLEX SUBUNIT NUS1"/>
    <property type="match status" value="1"/>
</dbReference>
<dbReference type="EC" id="2.5.1.87" evidence="5"/>
<keyword evidence="8" id="KW-0256">Endoplasmic reticulum</keyword>
<evidence type="ECO:0000256" key="4">
    <source>
        <dbReference type="ARBA" id="ARBA00005432"/>
    </source>
</evidence>
<comment type="subcellular location">
    <subcellularLocation>
        <location evidence="2">Endoplasmic reticulum membrane</location>
    </subcellularLocation>
</comment>
<evidence type="ECO:0000313" key="14">
    <source>
        <dbReference type="Proteomes" id="UP000297703"/>
    </source>
</evidence>
<dbReference type="PANTHER" id="PTHR21528">
    <property type="entry name" value="DEHYDRODOLICHYL DIPHOSPHATE SYNTHASE COMPLEX SUBUNIT NUS1"/>
    <property type="match status" value="1"/>
</dbReference>
<protein>
    <recommendedName>
        <fullName evidence="5">ditrans,polycis-polyprenyl diphosphate synthase [(2E,6E)-farnesyldiphosphate specific]</fullName>
        <ecNumber evidence="5">2.5.1.87</ecNumber>
    </recommendedName>
</protein>
<comment type="pathway">
    <text evidence="3">Protein modification; protein glycosylation.</text>
</comment>
<evidence type="ECO:0000256" key="8">
    <source>
        <dbReference type="ARBA" id="ARBA00022824"/>
    </source>
</evidence>
<dbReference type="UniPathway" id="UPA00378"/>
<keyword evidence="11" id="KW-0472">Membrane</keyword>
<evidence type="ECO:0000256" key="6">
    <source>
        <dbReference type="ARBA" id="ARBA00022679"/>
    </source>
</evidence>
<keyword evidence="14" id="KW-1185">Reference proteome</keyword>
<evidence type="ECO:0000256" key="3">
    <source>
        <dbReference type="ARBA" id="ARBA00004922"/>
    </source>
</evidence>
<dbReference type="Gene3D" id="3.40.1180.10">
    <property type="entry name" value="Decaprenyl diphosphate synthase-like"/>
    <property type="match status" value="1"/>
</dbReference>
<evidence type="ECO:0000256" key="10">
    <source>
        <dbReference type="ARBA" id="ARBA00022989"/>
    </source>
</evidence>
<dbReference type="SUPFAM" id="SSF64005">
    <property type="entry name" value="Undecaprenyl diphosphate synthase"/>
    <property type="match status" value="1"/>
</dbReference>
<sequence length="416" mass="47058">MSGACELVWRLLHALLCLLRALLSWLRGRLRGGPRSWLWRWWCRAASAAASCALLAPAAGAFAFHKPGAARRVPGGRGRARWDGRSLEKLPVHMGLVVTEEELSYADMASLVVWCMAVGISYVSVYDHHGIFKRNNARLMDEILKQQQELLGLDCSKYTVEFANQDKTDQVLNCQSTLKVLSPEDGKADIVRAAQNFCQLVAQQQRKYTDLDVNVLNNLLSSNKGFPDPDLILKFGPVDSTLGFLPWHIRLTEIIFPEQRLPAPVLRANAESPSSQLKHKEFYLMTGEGVGAKWIGVGAESSLERSRGKFGEVLRWAKKTKTLDNCLIWSLVTMFVSNRREEKDGEHQLLLKKKNTLSKSYTTETESSTETVNMFSSFQRLNNQMSKLYKLQMQKQEKKVPLFQTCQRQPLQIKAT</sequence>
<keyword evidence="9" id="KW-0460">Magnesium</keyword>
<evidence type="ECO:0000256" key="11">
    <source>
        <dbReference type="ARBA" id="ARBA00023136"/>
    </source>
</evidence>
<proteinExistence type="inferred from homology"/>
<accession>A0A4D9F9Z1</accession>
<organism evidence="13 14">
    <name type="scientific">Platysternon megacephalum</name>
    <name type="common">big-headed turtle</name>
    <dbReference type="NCBI Taxonomy" id="55544"/>
    <lineage>
        <taxon>Eukaryota</taxon>
        <taxon>Metazoa</taxon>
        <taxon>Chordata</taxon>
        <taxon>Craniata</taxon>
        <taxon>Vertebrata</taxon>
        <taxon>Euteleostomi</taxon>
        <taxon>Archelosauria</taxon>
        <taxon>Testudinata</taxon>
        <taxon>Testudines</taxon>
        <taxon>Cryptodira</taxon>
        <taxon>Durocryptodira</taxon>
        <taxon>Testudinoidea</taxon>
        <taxon>Platysternidae</taxon>
        <taxon>Platysternon</taxon>
    </lineage>
</organism>
<evidence type="ECO:0000256" key="1">
    <source>
        <dbReference type="ARBA" id="ARBA00001946"/>
    </source>
</evidence>
<dbReference type="EMBL" id="QXTE01000011">
    <property type="protein sequence ID" value="TFK14344.1"/>
    <property type="molecule type" value="Genomic_DNA"/>
</dbReference>
<dbReference type="GO" id="GO:0005789">
    <property type="term" value="C:endoplasmic reticulum membrane"/>
    <property type="evidence" value="ECO:0007669"/>
    <property type="project" value="UniProtKB-SubCell"/>
</dbReference>
<name>A0A4D9F9Z1_9SAUR</name>
<dbReference type="Proteomes" id="UP000297703">
    <property type="component" value="Unassembled WGS sequence"/>
</dbReference>
<evidence type="ECO:0000313" key="13">
    <source>
        <dbReference type="EMBL" id="TFK14344.1"/>
    </source>
</evidence>
<keyword evidence="10" id="KW-1133">Transmembrane helix</keyword>